<evidence type="ECO:0000313" key="2">
    <source>
        <dbReference type="Proteomes" id="UP000076798"/>
    </source>
</evidence>
<sequence length="159" mass="17567">MGSYSSSSTITSCKIEISRFPVFDIPTSNNATVGAVCQLCPADDLGLPPFSMSAPRTLDLYHRTQGPVLFWESRSLNHENQVTMPPTVESKIFTDRETKMAAITRGMTTVAMRRNSNFSAAESIALPENATVLPRETLQAWIAQSKKGFSSAYTERELR</sequence>
<dbReference type="AlphaFoldDB" id="A0A165YLB2"/>
<reference evidence="1 2" key="1">
    <citation type="journal article" date="2016" name="Mol. Biol. Evol.">
        <title>Comparative Genomics of Early-Diverging Mushroom-Forming Fungi Provides Insights into the Origins of Lignocellulose Decay Capabilities.</title>
        <authorList>
            <person name="Nagy L.G."/>
            <person name="Riley R."/>
            <person name="Tritt A."/>
            <person name="Adam C."/>
            <person name="Daum C."/>
            <person name="Floudas D."/>
            <person name="Sun H."/>
            <person name="Yadav J.S."/>
            <person name="Pangilinan J."/>
            <person name="Larsson K.H."/>
            <person name="Matsuura K."/>
            <person name="Barry K."/>
            <person name="Labutti K."/>
            <person name="Kuo R."/>
            <person name="Ohm R.A."/>
            <person name="Bhattacharya S.S."/>
            <person name="Shirouzu T."/>
            <person name="Yoshinaga Y."/>
            <person name="Martin F.M."/>
            <person name="Grigoriev I.V."/>
            <person name="Hibbett D.S."/>
        </authorList>
    </citation>
    <scope>NUCLEOTIDE SEQUENCE [LARGE SCALE GENOMIC DNA]</scope>
    <source>
        <strain evidence="1 2">HHB10207 ss-3</strain>
    </source>
</reference>
<gene>
    <name evidence="1" type="ORF">SISSUDRAFT_1066190</name>
</gene>
<keyword evidence="2" id="KW-1185">Reference proteome</keyword>
<dbReference type="Proteomes" id="UP000076798">
    <property type="component" value="Unassembled WGS sequence"/>
</dbReference>
<accession>A0A165YLB2</accession>
<organism evidence="1 2">
    <name type="scientific">Sistotremastrum suecicum HHB10207 ss-3</name>
    <dbReference type="NCBI Taxonomy" id="1314776"/>
    <lineage>
        <taxon>Eukaryota</taxon>
        <taxon>Fungi</taxon>
        <taxon>Dikarya</taxon>
        <taxon>Basidiomycota</taxon>
        <taxon>Agaricomycotina</taxon>
        <taxon>Agaricomycetes</taxon>
        <taxon>Sistotremastrales</taxon>
        <taxon>Sistotremastraceae</taxon>
        <taxon>Sistotremastrum</taxon>
    </lineage>
</organism>
<name>A0A165YLB2_9AGAM</name>
<dbReference type="EMBL" id="KV428246">
    <property type="protein sequence ID" value="KZT33364.1"/>
    <property type="molecule type" value="Genomic_DNA"/>
</dbReference>
<protein>
    <submittedName>
        <fullName evidence="1">Uncharacterized protein</fullName>
    </submittedName>
</protein>
<evidence type="ECO:0000313" key="1">
    <source>
        <dbReference type="EMBL" id="KZT33364.1"/>
    </source>
</evidence>
<proteinExistence type="predicted"/>